<dbReference type="InterPro" id="IPR036909">
    <property type="entry name" value="Cyt_c-like_dom_sf"/>
</dbReference>
<evidence type="ECO:0000256" key="1">
    <source>
        <dbReference type="ARBA" id="ARBA00004196"/>
    </source>
</evidence>
<dbReference type="InterPro" id="IPR011460">
    <property type="entry name" value="Lcl_C"/>
</dbReference>
<keyword evidence="4" id="KW-0732">Signal</keyword>
<dbReference type="InterPro" id="IPR004852">
    <property type="entry name" value="Di-haem_cyt_c_peroxidsae"/>
</dbReference>
<proteinExistence type="predicted"/>
<feature type="compositionally biased region" description="Acidic residues" evidence="8">
    <location>
        <begin position="50"/>
        <end position="78"/>
    </location>
</feature>
<comment type="subcellular location">
    <subcellularLocation>
        <location evidence="1">Cell envelope</location>
    </subcellularLocation>
</comment>
<dbReference type="EMBL" id="JAAIKR010000001">
    <property type="protein sequence ID" value="MBR9726949.1"/>
    <property type="molecule type" value="Genomic_DNA"/>
</dbReference>
<dbReference type="PANTHER" id="PTHR30600:SF10">
    <property type="entry name" value="BLL6722 PROTEIN"/>
    <property type="match status" value="1"/>
</dbReference>
<sequence length="1010" mass="109805">MSIFSNTPHPLLCAFTLALLLSGCGGSDGGDNADSGNIIGGDSGNTETGGSEEDDSQETGSGEDDSQGDDNEEGESDDNGSAGDPVEESPAIFTTGMAALNDTGITFGANNDINGSNCDTGLLASDNVTKLAQDCSQGRSAQNSAQHGFDFSRINTDGSEYTGNGNYASQPWACVRDNRTGLMWEVKTTDGGIHDYRHMYRWGGLTGLDRTNPERIGDYYDDWNSLIINTNEQSLCGYSDWQVPNNAQLMSIAHFGANRRAMKIDTNYFPNTVDEFYWSAMPYRGEHGGFYAWAFQFVFANNKNVQRYQPSALRLVRAIDPITTQDIPQQTPDERYSIHDDGTVTDLATGLMWTQCVAGREGIDCASGSGQSMIWADALEYAQTSTFAQYDDWRLPNNKELFSLVDFNRVSPAINVTIFPATTNEYTWSSSPMVEFDQDSWFVNFKTGLNWFKGRSDTMLVRLVRAGIDDNQLAAVDVQQNESLIEDDGLGSVAGVMEPVDVHAQLLITEQGFTGDPTTGRNLPEIENAIAQLGKALFYTKRLSGEFDTACASCHHPMLGGGDNLSWPVGYDAVDVFHQFSPNLLGPGRHFNGSASDELAGYPVIGRNAPTIFNIGLIDRALFWDGRIESVSATKGARGTDAGIITPDSFNANTADSLVPLGASLANAQSRFPLVNHDEMRGDVPLENTHQHYRDMLAARFKGHAHWEAMFLAAYGSTNINFDLIAQALAAFEESMVFANNPWKEYVSAIKGDVSADIDALNYDQKVGAVLFMTAGDEGGAACSQCHSGDAFSDSQFHAIGLGQVGPGNGDNTLFVTNGDLGRQNVNGDVTQAYHFRTPGLLNIAQTGPYMHNGALSTLRQVMDVYGNPGGAMNDLLGIGTILNANAVFNELQNANYCQLQSVVQLMDKTGESCEQVFNNMNPDAVLNTRVLFRQSFSDTSHSPAPEIDINVKQSDNVVAFMEALTDPCVTERACLQPWIIDASNWENHPDYADNPEYILIGQDRDGNVL</sequence>
<evidence type="ECO:0000256" key="6">
    <source>
        <dbReference type="ARBA" id="ARBA00023004"/>
    </source>
</evidence>
<evidence type="ECO:0000256" key="7">
    <source>
        <dbReference type="PROSITE-ProRule" id="PRU00433"/>
    </source>
</evidence>
<dbReference type="Proteomes" id="UP000811844">
    <property type="component" value="Unassembled WGS sequence"/>
</dbReference>
<feature type="domain" description="Cytochrome c" evidence="9">
    <location>
        <begin position="763"/>
        <end position="966"/>
    </location>
</feature>
<evidence type="ECO:0000256" key="8">
    <source>
        <dbReference type="SAM" id="MobiDB-lite"/>
    </source>
</evidence>
<dbReference type="InterPro" id="IPR051395">
    <property type="entry name" value="Cytochrome_c_Peroxidase/MauG"/>
</dbReference>
<dbReference type="RefSeq" id="WP_153660469.1">
    <property type="nucleotide sequence ID" value="NZ_JAAIKR010000001.1"/>
</dbReference>
<evidence type="ECO:0000313" key="10">
    <source>
        <dbReference type="EMBL" id="MBR9726949.1"/>
    </source>
</evidence>
<evidence type="ECO:0000259" key="9">
    <source>
        <dbReference type="PROSITE" id="PS51007"/>
    </source>
</evidence>
<keyword evidence="2 7" id="KW-0349">Heme</keyword>
<keyword evidence="5" id="KW-0560">Oxidoreductase</keyword>
<name>A0ABS5HYV2_9GAMM</name>
<feature type="domain" description="Cytochrome c" evidence="9">
    <location>
        <begin position="529"/>
        <end position="670"/>
    </location>
</feature>
<comment type="caution">
    <text evidence="10">The sequence shown here is derived from an EMBL/GenBank/DDBJ whole genome shotgun (WGS) entry which is preliminary data.</text>
</comment>
<dbReference type="PANTHER" id="PTHR30600">
    <property type="entry name" value="CYTOCHROME C PEROXIDASE-RELATED"/>
    <property type="match status" value="1"/>
</dbReference>
<keyword evidence="11" id="KW-1185">Reference proteome</keyword>
<evidence type="ECO:0000313" key="11">
    <source>
        <dbReference type="Proteomes" id="UP000811844"/>
    </source>
</evidence>
<evidence type="ECO:0000256" key="3">
    <source>
        <dbReference type="ARBA" id="ARBA00022723"/>
    </source>
</evidence>
<gene>
    <name evidence="10" type="ORF">G3R48_02940</name>
</gene>
<dbReference type="Pfam" id="PF07603">
    <property type="entry name" value="Lcl_C"/>
    <property type="match status" value="2"/>
</dbReference>
<evidence type="ECO:0000256" key="4">
    <source>
        <dbReference type="ARBA" id="ARBA00022729"/>
    </source>
</evidence>
<dbReference type="SUPFAM" id="SSF46626">
    <property type="entry name" value="Cytochrome c"/>
    <property type="match status" value="2"/>
</dbReference>
<dbReference type="Pfam" id="PF03150">
    <property type="entry name" value="CCP_MauG"/>
    <property type="match status" value="1"/>
</dbReference>
<evidence type="ECO:0000256" key="2">
    <source>
        <dbReference type="ARBA" id="ARBA00022617"/>
    </source>
</evidence>
<organism evidence="10 11">
    <name type="scientific">Shewanella intestini</name>
    <dbReference type="NCBI Taxonomy" id="2017544"/>
    <lineage>
        <taxon>Bacteria</taxon>
        <taxon>Pseudomonadati</taxon>
        <taxon>Pseudomonadota</taxon>
        <taxon>Gammaproteobacteria</taxon>
        <taxon>Alteromonadales</taxon>
        <taxon>Shewanellaceae</taxon>
        <taxon>Shewanella</taxon>
    </lineage>
</organism>
<evidence type="ECO:0000256" key="5">
    <source>
        <dbReference type="ARBA" id="ARBA00023002"/>
    </source>
</evidence>
<feature type="region of interest" description="Disordered" evidence="8">
    <location>
        <begin position="33"/>
        <end position="89"/>
    </location>
</feature>
<dbReference type="PROSITE" id="PS51007">
    <property type="entry name" value="CYTC"/>
    <property type="match status" value="2"/>
</dbReference>
<keyword evidence="6 7" id="KW-0408">Iron</keyword>
<protein>
    <submittedName>
        <fullName evidence="10">DUF1566 domain-containing protein</fullName>
    </submittedName>
</protein>
<keyword evidence="3 7" id="KW-0479">Metal-binding</keyword>
<dbReference type="Gene3D" id="1.10.760.10">
    <property type="entry name" value="Cytochrome c-like domain"/>
    <property type="match status" value="2"/>
</dbReference>
<accession>A0ABS5HYV2</accession>
<reference evidence="10 11" key="1">
    <citation type="submission" date="2020-02" db="EMBL/GenBank/DDBJ databases">
        <title>Shewanella WXL01 sp. nov., a marine bacterium isolated from green algae in Luhuitou Fringing Reef (Northern South China Sea).</title>
        <authorList>
            <person name="Wang X."/>
        </authorList>
    </citation>
    <scope>NUCLEOTIDE SEQUENCE [LARGE SCALE GENOMIC DNA]</scope>
    <source>
        <strain evidence="10 11">MCCC 1A01895</strain>
    </source>
</reference>
<dbReference type="InterPro" id="IPR009056">
    <property type="entry name" value="Cyt_c-like_dom"/>
</dbReference>